<comment type="caution">
    <text evidence="4">The sequence shown here is derived from an EMBL/GenBank/DDBJ whole genome shotgun (WGS) entry which is preliminary data.</text>
</comment>
<feature type="domain" description="Pyridoxamine 5'-phosphate oxidase N-terminal" evidence="2">
    <location>
        <begin position="38"/>
        <end position="156"/>
    </location>
</feature>
<name>A0ABW0P5R9_9HYPH</name>
<reference evidence="5" key="1">
    <citation type="journal article" date="2019" name="Int. J. Syst. Evol. Microbiol.">
        <title>The Global Catalogue of Microorganisms (GCM) 10K type strain sequencing project: providing services to taxonomists for standard genome sequencing and annotation.</title>
        <authorList>
            <consortium name="The Broad Institute Genomics Platform"/>
            <consortium name="The Broad Institute Genome Sequencing Center for Infectious Disease"/>
            <person name="Wu L."/>
            <person name="Ma J."/>
        </authorList>
    </citation>
    <scope>NUCLEOTIDE SEQUENCE [LARGE SCALE GENOMIC DNA]</scope>
    <source>
        <strain evidence="5">CCUG 43117</strain>
    </source>
</reference>
<dbReference type="PANTHER" id="PTHR13343">
    <property type="entry name" value="CREG1 PROTEIN"/>
    <property type="match status" value="1"/>
</dbReference>
<dbReference type="InterPro" id="IPR011576">
    <property type="entry name" value="Pyridox_Oxase_N"/>
</dbReference>
<dbReference type="SUPFAM" id="SSF50475">
    <property type="entry name" value="FMN-binding split barrel"/>
    <property type="match status" value="1"/>
</dbReference>
<dbReference type="Gene3D" id="3.20.180.10">
    <property type="entry name" value="PNP-oxidase-like"/>
    <property type="match status" value="1"/>
</dbReference>
<gene>
    <name evidence="4" type="ORF">ACFPN9_22535</name>
</gene>
<keyword evidence="5" id="KW-1185">Reference proteome</keyword>
<dbReference type="RefSeq" id="WP_377817646.1">
    <property type="nucleotide sequence ID" value="NZ_JBHSLU010000082.1"/>
</dbReference>
<protein>
    <submittedName>
        <fullName evidence="4">HugZ family protein</fullName>
    </submittedName>
</protein>
<evidence type="ECO:0000256" key="1">
    <source>
        <dbReference type="SAM" id="MobiDB-lite"/>
    </source>
</evidence>
<evidence type="ECO:0000313" key="4">
    <source>
        <dbReference type="EMBL" id="MFC5508021.1"/>
    </source>
</evidence>
<dbReference type="Proteomes" id="UP001596060">
    <property type="component" value="Unassembled WGS sequence"/>
</dbReference>
<dbReference type="InterPro" id="IPR012349">
    <property type="entry name" value="Split_barrel_FMN-bd"/>
</dbReference>
<dbReference type="EMBL" id="JBHSLU010000082">
    <property type="protein sequence ID" value="MFC5508021.1"/>
    <property type="molecule type" value="Genomic_DNA"/>
</dbReference>
<evidence type="ECO:0000313" key="5">
    <source>
        <dbReference type="Proteomes" id="UP001596060"/>
    </source>
</evidence>
<dbReference type="Pfam" id="PF10615">
    <property type="entry name" value="DUF2470"/>
    <property type="match status" value="1"/>
</dbReference>
<feature type="compositionally biased region" description="Low complexity" evidence="1">
    <location>
        <begin position="1"/>
        <end position="12"/>
    </location>
</feature>
<dbReference type="InterPro" id="IPR019595">
    <property type="entry name" value="DUF2470"/>
</dbReference>
<dbReference type="Pfam" id="PF01243">
    <property type="entry name" value="PNPOx_N"/>
    <property type="match status" value="1"/>
</dbReference>
<feature type="region of interest" description="Disordered" evidence="1">
    <location>
        <begin position="1"/>
        <end position="29"/>
    </location>
</feature>
<accession>A0ABW0P5R9</accession>
<evidence type="ECO:0000259" key="2">
    <source>
        <dbReference type="Pfam" id="PF01243"/>
    </source>
</evidence>
<organism evidence="4 5">
    <name type="scientific">Bosea massiliensis</name>
    <dbReference type="NCBI Taxonomy" id="151419"/>
    <lineage>
        <taxon>Bacteria</taxon>
        <taxon>Pseudomonadati</taxon>
        <taxon>Pseudomonadota</taxon>
        <taxon>Alphaproteobacteria</taxon>
        <taxon>Hyphomicrobiales</taxon>
        <taxon>Boseaceae</taxon>
        <taxon>Bosea</taxon>
    </lineage>
</organism>
<sequence>MSAGSIAASAGSVDEPGPSALRKDSIRSTDDEARALGRQLLRGARSGALATLGRDGHPSSSLVSLATDGDGTPLILVSALSAHTAHLETDPRCSLLLAPGGKGDPLAHARITLKLRARKVAREGAEGERVRRRFLARQPKAALYVDFGDFSFFALDLQGASLNGGFGRAYELVPADLLSDAEASSAIAAMEEGAVEHMNADHADAIRAYATGLLKAEDGDWRLTGLDPDGADLARGDAVLRLPFPAPVSDAAAMRRTLVELAAAARAAG</sequence>
<proteinExistence type="predicted"/>
<dbReference type="Gene3D" id="2.30.110.10">
    <property type="entry name" value="Electron Transport, Fmn-binding Protein, Chain A"/>
    <property type="match status" value="1"/>
</dbReference>
<dbReference type="PANTHER" id="PTHR13343:SF17">
    <property type="entry name" value="CELLULAR REPRESSOR OF E1A-STIMULATED GENES, ISOFORM A"/>
    <property type="match status" value="1"/>
</dbReference>
<feature type="domain" description="DUF2470" evidence="3">
    <location>
        <begin position="192"/>
        <end position="261"/>
    </location>
</feature>
<dbReference type="InterPro" id="IPR037119">
    <property type="entry name" value="Haem_oxidase_HugZ-like_sf"/>
</dbReference>
<evidence type="ECO:0000259" key="3">
    <source>
        <dbReference type="Pfam" id="PF10615"/>
    </source>
</evidence>